<accession>A0A6P5WD96</accession>
<dbReference type="OrthoDB" id="389832at2759"/>
<dbReference type="Proteomes" id="UP000515125">
    <property type="component" value="Unplaced"/>
</dbReference>
<proteinExistence type="predicted"/>
<evidence type="ECO:0000256" key="1">
    <source>
        <dbReference type="SAM" id="Phobius"/>
    </source>
</evidence>
<reference evidence="3" key="1">
    <citation type="submission" date="2025-08" db="UniProtKB">
        <authorList>
            <consortium name="RefSeq"/>
        </authorList>
    </citation>
    <scope>IDENTIFICATION</scope>
</reference>
<dbReference type="GeneID" id="34623979"/>
<keyword evidence="1" id="KW-1133">Transmembrane helix</keyword>
<organism evidence="2 3">
    <name type="scientific">Cyclospora cayetanensis</name>
    <dbReference type="NCBI Taxonomy" id="88456"/>
    <lineage>
        <taxon>Eukaryota</taxon>
        <taxon>Sar</taxon>
        <taxon>Alveolata</taxon>
        <taxon>Apicomplexa</taxon>
        <taxon>Conoidasida</taxon>
        <taxon>Coccidia</taxon>
        <taxon>Eucoccidiorida</taxon>
        <taxon>Eimeriorina</taxon>
        <taxon>Eimeriidae</taxon>
        <taxon>Cyclospora</taxon>
    </lineage>
</organism>
<dbReference type="RefSeq" id="XP_022589303.2">
    <property type="nucleotide sequence ID" value="XM_022737078.2"/>
</dbReference>
<evidence type="ECO:0000313" key="3">
    <source>
        <dbReference type="RefSeq" id="XP_022589303.2"/>
    </source>
</evidence>
<keyword evidence="2" id="KW-1185">Reference proteome</keyword>
<dbReference type="AlphaFoldDB" id="A0A6P5WD96"/>
<feature type="transmembrane region" description="Helical" evidence="1">
    <location>
        <begin position="125"/>
        <end position="147"/>
    </location>
</feature>
<evidence type="ECO:0000313" key="2">
    <source>
        <dbReference type="Proteomes" id="UP000515125"/>
    </source>
</evidence>
<keyword evidence="1" id="KW-0812">Transmembrane</keyword>
<protein>
    <submittedName>
        <fullName evidence="3">Uncharacterized protein LOC34623979</fullName>
    </submittedName>
</protein>
<gene>
    <name evidence="3" type="primary">LOC34623979</name>
</gene>
<name>A0A6P5WD96_9EIME</name>
<keyword evidence="1" id="KW-0472">Membrane</keyword>
<sequence>MAPVCGGSSLGAALLRRSYPRLFFAPAPLQSFSPTNPQFHPPGADCGAKKPWQGMDMRKIASHKFVSHNVTRVPMSSGYQYLNFTTPSVHAPTHGDIAVFFDTANCYKDYTPAQLFKSAWPQLRFFLMAAISVAAPAIPILLFIFYMNRFEPMEQTMDREEYWKNFKWNYFGPELDHHAYEQYLEARRAKKWRGVDVNPEDYIPSQYKGE</sequence>